<dbReference type="InParanoid" id="A0A1X7TM82"/>
<dbReference type="AlphaFoldDB" id="A0A1X7TM82"/>
<organism evidence="1">
    <name type="scientific">Amphimedon queenslandica</name>
    <name type="common">Sponge</name>
    <dbReference type="NCBI Taxonomy" id="400682"/>
    <lineage>
        <taxon>Eukaryota</taxon>
        <taxon>Metazoa</taxon>
        <taxon>Porifera</taxon>
        <taxon>Demospongiae</taxon>
        <taxon>Heteroscleromorpha</taxon>
        <taxon>Haplosclerida</taxon>
        <taxon>Niphatidae</taxon>
        <taxon>Amphimedon</taxon>
    </lineage>
</organism>
<evidence type="ECO:0000313" key="1">
    <source>
        <dbReference type="EnsemblMetazoa" id="Aqu2.1.15955_001"/>
    </source>
</evidence>
<reference evidence="1" key="1">
    <citation type="submission" date="2017-05" db="UniProtKB">
        <authorList>
            <consortium name="EnsemblMetazoa"/>
        </authorList>
    </citation>
    <scope>IDENTIFICATION</scope>
</reference>
<dbReference type="EnsemblMetazoa" id="Aqu2.1.15955_001">
    <property type="protein sequence ID" value="Aqu2.1.15955_001"/>
    <property type="gene ID" value="Aqu2.1.15955"/>
</dbReference>
<protein>
    <submittedName>
        <fullName evidence="1">Uncharacterized protein</fullName>
    </submittedName>
</protein>
<proteinExistence type="predicted"/>
<name>A0A1X7TM82_AMPQE</name>
<accession>A0A1X7TM82</accession>
<sequence length="38" mass="4817">MPFVRFVYFHNYFKAMFLRKKLLNVIVIYHIRMIKLLL</sequence>